<evidence type="ECO:0000313" key="4">
    <source>
        <dbReference type="EMBL" id="THF81667.1"/>
    </source>
</evidence>
<dbReference type="GO" id="GO:0016765">
    <property type="term" value="F:transferase activity, transferring alkyl or aryl (other than methyl) groups"/>
    <property type="evidence" value="ECO:0007669"/>
    <property type="project" value="UniProtKB-ARBA"/>
</dbReference>
<keyword evidence="5" id="KW-1185">Reference proteome</keyword>
<dbReference type="EMBL" id="SSOB01000008">
    <property type="protein sequence ID" value="THF81667.1"/>
    <property type="molecule type" value="Genomic_DNA"/>
</dbReference>
<dbReference type="InterPro" id="IPR050214">
    <property type="entry name" value="Cys_Synth/Cystath_Beta-Synth"/>
</dbReference>
<dbReference type="SUPFAM" id="SSF53686">
    <property type="entry name" value="Tryptophan synthase beta subunit-like PLP-dependent enzymes"/>
    <property type="match status" value="1"/>
</dbReference>
<proteinExistence type="predicted"/>
<dbReference type="GO" id="GO:0006535">
    <property type="term" value="P:cysteine biosynthetic process from serine"/>
    <property type="evidence" value="ECO:0007669"/>
    <property type="project" value="InterPro"/>
</dbReference>
<dbReference type="InterPro" id="IPR036052">
    <property type="entry name" value="TrpB-like_PALP_sf"/>
</dbReference>
<dbReference type="OrthoDB" id="9808024at2"/>
<name>A0A4S4C7B5_9BACL</name>
<organism evidence="4 5">
    <name type="scientific">Cohnella fermenti</name>
    <dbReference type="NCBI Taxonomy" id="2565925"/>
    <lineage>
        <taxon>Bacteria</taxon>
        <taxon>Bacillati</taxon>
        <taxon>Bacillota</taxon>
        <taxon>Bacilli</taxon>
        <taxon>Bacillales</taxon>
        <taxon>Paenibacillaceae</taxon>
        <taxon>Cohnella</taxon>
    </lineage>
</organism>
<dbReference type="CDD" id="cd01561">
    <property type="entry name" value="CBS_like"/>
    <property type="match status" value="1"/>
</dbReference>
<comment type="cofactor">
    <cofactor evidence="1">
        <name>pyridoxal 5'-phosphate</name>
        <dbReference type="ChEBI" id="CHEBI:597326"/>
    </cofactor>
</comment>
<dbReference type="RefSeq" id="WP_136369263.1">
    <property type="nucleotide sequence ID" value="NZ_SSOB01000008.1"/>
</dbReference>
<keyword evidence="2" id="KW-0663">Pyridoxal phosphate</keyword>
<reference evidence="4 5" key="1">
    <citation type="submission" date="2019-04" db="EMBL/GenBank/DDBJ databases">
        <title>Cohnella sp. nov. isolated from preserved vegetables.</title>
        <authorList>
            <person name="Lin S.-Y."/>
            <person name="Hung M.-H."/>
            <person name="Young C.-C."/>
        </authorList>
    </citation>
    <scope>NUCLEOTIDE SEQUENCE [LARGE SCALE GENOMIC DNA]</scope>
    <source>
        <strain evidence="4 5">CC-MHH1044</strain>
    </source>
</reference>
<evidence type="ECO:0000256" key="1">
    <source>
        <dbReference type="ARBA" id="ARBA00001933"/>
    </source>
</evidence>
<dbReference type="PANTHER" id="PTHR10314">
    <property type="entry name" value="CYSTATHIONINE BETA-SYNTHASE"/>
    <property type="match status" value="1"/>
</dbReference>
<dbReference type="AlphaFoldDB" id="A0A4S4C7B5"/>
<protein>
    <submittedName>
        <fullName evidence="4">Cysteine synthase family protein</fullName>
    </submittedName>
</protein>
<comment type="caution">
    <text evidence="4">The sequence shown here is derived from an EMBL/GenBank/DDBJ whole genome shotgun (WGS) entry which is preliminary data.</text>
</comment>
<evidence type="ECO:0000313" key="5">
    <source>
        <dbReference type="Proteomes" id="UP000310636"/>
    </source>
</evidence>
<feature type="domain" description="Tryptophan synthase beta chain-like PALP" evidence="3">
    <location>
        <begin position="6"/>
        <end position="294"/>
    </location>
</feature>
<sequence length="369" mass="39960">MIGSILETIGRTPLITIPNTNTKHEGQVLLKYERYNPGGSIKDRPALFIIQEAERRGWLHPGGTIIESSSGNFGISLAMIGAAKGYRVVILADPKTTGANLALLRGFGAEVIIVTEQDDSGSYHKTRISLANKLAGEIDNSFRPDQCFNLLNSEAHYRSTAREILEACPGKLAAFVTAVSTGGQLGGISHYMKIYAPEVQIIGVDAVGSTIFGGESDAYRIPGIGLSWTPVNLNLNDIDCAYKITDEQAFVAARAFARNEGILMGPSSGACALVALKTAQELAPGERVVCMVSDGGERYIQTLFNEEWMGEQIFAASVGAEELRTMARRLQPWSVRPNYRPDLVQSLGVPETTLHMNRDSGRLARQSTE</sequence>
<evidence type="ECO:0000256" key="2">
    <source>
        <dbReference type="ARBA" id="ARBA00022898"/>
    </source>
</evidence>
<gene>
    <name evidence="4" type="ORF">E6C55_08025</name>
</gene>
<accession>A0A4S4C7B5</accession>
<evidence type="ECO:0000259" key="3">
    <source>
        <dbReference type="Pfam" id="PF00291"/>
    </source>
</evidence>
<dbReference type="Proteomes" id="UP000310636">
    <property type="component" value="Unassembled WGS sequence"/>
</dbReference>
<dbReference type="Gene3D" id="3.40.50.1100">
    <property type="match status" value="2"/>
</dbReference>
<dbReference type="InterPro" id="IPR001926">
    <property type="entry name" value="TrpB-like_PALP"/>
</dbReference>
<dbReference type="InterPro" id="IPR001216">
    <property type="entry name" value="P-phosphate_BS"/>
</dbReference>
<dbReference type="PROSITE" id="PS00901">
    <property type="entry name" value="CYS_SYNTHASE"/>
    <property type="match status" value="1"/>
</dbReference>
<dbReference type="Pfam" id="PF00291">
    <property type="entry name" value="PALP"/>
    <property type="match status" value="1"/>
</dbReference>